<sequence>MDKLVKDGESWNENNGCIHCTCVDGEQKCIITECRTPNCDNPVTHIGQCCATCLDEPDDQHKHVLLTSDNSMTTEPSIAVSNAIQENVESTTKSSNVDYSGTDSVGSNVSPQITSEASNSKQWKVESTTTTFNYVRKTDTASTIPNETSESTISKEIGSTPLDSSTTTTTENSQISSIVSISIEKNVESTNNASNINIIFDIVRTKNASDASTPLPESTASATTINREIGSSSTNSMGTENSSTSPTPIQESTTSASKINGEIGTASTTVMDRTRPASTATPENEEITTKTSRISAESVESSSTPKVANALTTDNINNRTHNYGKEIIESSSPASNIGRDISMKTTEHPDRRTEAPELQTPESTSQHKDRNINESDFRIATSGTNPPFQINEFSGIWLYAGIAVACIVFVLCILLFWLCCCKNRPKIYSSVPNSEFNLNKPITTELVSTTKI</sequence>
<keyword evidence="2" id="KW-0812">Transmembrane</keyword>
<feature type="domain" description="VWFC" evidence="3">
    <location>
        <begin position="1"/>
        <end position="54"/>
    </location>
</feature>
<dbReference type="RefSeq" id="XP_030379103.1">
    <property type="nucleotide sequence ID" value="XM_030523243.1"/>
</dbReference>
<dbReference type="AlphaFoldDB" id="A0A6J2TVC1"/>
<feature type="region of interest" description="Disordered" evidence="1">
    <location>
        <begin position="91"/>
        <end position="114"/>
    </location>
</feature>
<protein>
    <submittedName>
        <fullName evidence="5">GPI-anchored protein pfl2</fullName>
    </submittedName>
</protein>
<feature type="transmembrane region" description="Helical" evidence="2">
    <location>
        <begin position="396"/>
        <end position="420"/>
    </location>
</feature>
<dbReference type="GeneID" id="115627508"/>
<dbReference type="PROSITE" id="PS50184">
    <property type="entry name" value="VWFC_2"/>
    <property type="match status" value="1"/>
</dbReference>
<keyword evidence="2" id="KW-1133">Transmembrane helix</keyword>
<dbReference type="Pfam" id="PF23334">
    <property type="entry name" value="VWC2L_2nd"/>
    <property type="match status" value="1"/>
</dbReference>
<feature type="compositionally biased region" description="Low complexity" evidence="1">
    <location>
        <begin position="159"/>
        <end position="169"/>
    </location>
</feature>
<accession>A0A6J2TVC1</accession>
<feature type="compositionally biased region" description="Low complexity" evidence="1">
    <location>
        <begin position="292"/>
        <end position="303"/>
    </location>
</feature>
<organism evidence="4 5">
    <name type="scientific">Drosophila lebanonensis</name>
    <name type="common">Fruit fly</name>
    <name type="synonym">Scaptodrosophila lebanonensis</name>
    <dbReference type="NCBI Taxonomy" id="7225"/>
    <lineage>
        <taxon>Eukaryota</taxon>
        <taxon>Metazoa</taxon>
        <taxon>Ecdysozoa</taxon>
        <taxon>Arthropoda</taxon>
        <taxon>Hexapoda</taxon>
        <taxon>Insecta</taxon>
        <taxon>Pterygota</taxon>
        <taxon>Neoptera</taxon>
        <taxon>Endopterygota</taxon>
        <taxon>Diptera</taxon>
        <taxon>Brachycera</taxon>
        <taxon>Muscomorpha</taxon>
        <taxon>Ephydroidea</taxon>
        <taxon>Drosophilidae</taxon>
        <taxon>Scaptodrosophila</taxon>
    </lineage>
</organism>
<feature type="compositionally biased region" description="Polar residues" evidence="1">
    <location>
        <begin position="273"/>
        <end position="282"/>
    </location>
</feature>
<keyword evidence="4" id="KW-1185">Reference proteome</keyword>
<feature type="compositionally biased region" description="Basic and acidic residues" evidence="1">
    <location>
        <begin position="341"/>
        <end position="355"/>
    </location>
</feature>
<name>A0A6J2TVC1_DROLE</name>
<evidence type="ECO:0000313" key="5">
    <source>
        <dbReference type="RefSeq" id="XP_030379103.1"/>
    </source>
</evidence>
<dbReference type="Gene3D" id="6.20.200.20">
    <property type="match status" value="1"/>
</dbReference>
<proteinExistence type="predicted"/>
<evidence type="ECO:0000313" key="4">
    <source>
        <dbReference type="Proteomes" id="UP000504634"/>
    </source>
</evidence>
<feature type="region of interest" description="Disordered" evidence="1">
    <location>
        <begin position="332"/>
        <end position="373"/>
    </location>
</feature>
<dbReference type="PROSITE" id="PS01208">
    <property type="entry name" value="VWFC_1"/>
    <property type="match status" value="1"/>
</dbReference>
<feature type="compositionally biased region" description="Polar residues" evidence="1">
    <location>
        <begin position="208"/>
        <end position="258"/>
    </location>
</feature>
<feature type="compositionally biased region" description="Polar residues" evidence="1">
    <location>
        <begin position="141"/>
        <end position="154"/>
    </location>
</feature>
<dbReference type="CTD" id="40283"/>
<dbReference type="InterPro" id="IPR001007">
    <property type="entry name" value="VWF_dom"/>
</dbReference>
<evidence type="ECO:0000259" key="3">
    <source>
        <dbReference type="PROSITE" id="PS50184"/>
    </source>
</evidence>
<dbReference type="SUPFAM" id="SSF57603">
    <property type="entry name" value="FnI-like domain"/>
    <property type="match status" value="1"/>
</dbReference>
<feature type="region of interest" description="Disordered" evidence="1">
    <location>
        <begin position="208"/>
        <end position="260"/>
    </location>
</feature>
<evidence type="ECO:0000256" key="1">
    <source>
        <dbReference type="SAM" id="MobiDB-lite"/>
    </source>
</evidence>
<keyword evidence="2" id="KW-0472">Membrane</keyword>
<dbReference type="OrthoDB" id="7861957at2759"/>
<feature type="region of interest" description="Disordered" evidence="1">
    <location>
        <begin position="273"/>
        <end position="306"/>
    </location>
</feature>
<feature type="region of interest" description="Disordered" evidence="1">
    <location>
        <begin position="141"/>
        <end position="169"/>
    </location>
</feature>
<dbReference type="Proteomes" id="UP000504634">
    <property type="component" value="Unplaced"/>
</dbReference>
<gene>
    <name evidence="5" type="primary">LOC115627508</name>
</gene>
<reference evidence="5" key="1">
    <citation type="submission" date="2025-08" db="UniProtKB">
        <authorList>
            <consortium name="RefSeq"/>
        </authorList>
    </citation>
    <scope>IDENTIFICATION</scope>
    <source>
        <strain evidence="5">11010-0011.00</strain>
        <tissue evidence="5">Whole body</tissue>
    </source>
</reference>
<evidence type="ECO:0000256" key="2">
    <source>
        <dbReference type="SAM" id="Phobius"/>
    </source>
</evidence>